<name>A0A226XCB3_CABSO</name>
<dbReference type="EMBL" id="MTHB01000011">
    <property type="protein sequence ID" value="OXC80650.1"/>
    <property type="molecule type" value="Genomic_DNA"/>
</dbReference>
<dbReference type="AlphaFoldDB" id="A0A226XCB3"/>
<evidence type="ECO:0000313" key="1">
    <source>
        <dbReference type="EMBL" id="OXC80650.1"/>
    </source>
</evidence>
<reference evidence="2" key="1">
    <citation type="submission" date="2017-01" db="EMBL/GenBank/DDBJ databases">
        <title>Genome Analysis of Deinococcus marmoris KOPRI26562.</title>
        <authorList>
            <person name="Kim J.H."/>
            <person name="Oh H.-M."/>
        </authorList>
    </citation>
    <scope>NUCLEOTIDE SEQUENCE [LARGE SCALE GENOMIC DNA]</scope>
    <source>
        <strain evidence="2">PAMC 26633</strain>
    </source>
</reference>
<accession>A0A226XCB3</accession>
<proteinExistence type="predicted"/>
<gene>
    <name evidence="1" type="ORF">BSU04_00770</name>
</gene>
<dbReference type="Proteomes" id="UP000214720">
    <property type="component" value="Unassembled WGS sequence"/>
</dbReference>
<organism evidence="1 2">
    <name type="scientific">Caballeronia sordidicola</name>
    <name type="common">Burkholderia sordidicola</name>
    <dbReference type="NCBI Taxonomy" id="196367"/>
    <lineage>
        <taxon>Bacteria</taxon>
        <taxon>Pseudomonadati</taxon>
        <taxon>Pseudomonadota</taxon>
        <taxon>Betaproteobacteria</taxon>
        <taxon>Burkholderiales</taxon>
        <taxon>Burkholderiaceae</taxon>
        <taxon>Caballeronia</taxon>
    </lineage>
</organism>
<evidence type="ECO:0000313" key="2">
    <source>
        <dbReference type="Proteomes" id="UP000214720"/>
    </source>
</evidence>
<sequence>MGRGARGRLVVRHSSHCAQQEAGCHWHRLCRHLSEYPAARAVLHLVSRDTRVAARFHRQLVQAVAAKRAVLFVIHYLPRVVHRSTRVRASALGHCGLAARTARRWSRHGVHRMADLPLHPDARRVPDHRAAAHVGVPERVQELGGGVDHRVARIVGPGAATCGLHRAVV</sequence>
<protein>
    <submittedName>
        <fullName evidence="1">Glutamate Aspartate transport system permease protein GltK</fullName>
    </submittedName>
</protein>
<comment type="caution">
    <text evidence="1">The sequence shown here is derived from an EMBL/GenBank/DDBJ whole genome shotgun (WGS) entry which is preliminary data.</text>
</comment>